<organism evidence="2 3">
    <name type="scientific">Venturia effusa</name>
    <dbReference type="NCBI Taxonomy" id="50376"/>
    <lineage>
        <taxon>Eukaryota</taxon>
        <taxon>Fungi</taxon>
        <taxon>Dikarya</taxon>
        <taxon>Ascomycota</taxon>
        <taxon>Pezizomycotina</taxon>
        <taxon>Dothideomycetes</taxon>
        <taxon>Pleosporomycetidae</taxon>
        <taxon>Venturiales</taxon>
        <taxon>Venturiaceae</taxon>
        <taxon>Venturia</taxon>
    </lineage>
</organism>
<feature type="compositionally biased region" description="Low complexity" evidence="1">
    <location>
        <begin position="587"/>
        <end position="599"/>
    </location>
</feature>
<feature type="region of interest" description="Disordered" evidence="1">
    <location>
        <begin position="439"/>
        <end position="528"/>
    </location>
</feature>
<name>A0A517LIS0_9PEZI</name>
<evidence type="ECO:0000313" key="2">
    <source>
        <dbReference type="EMBL" id="QDS75533.1"/>
    </source>
</evidence>
<sequence length="636" mass="67227">MDQNHSSSPDNEVPRKLVLSDVTSVRVVNSAGLAEYSDGLWRSADGSSVLSFLQDSSGDGCTLSNEGQIYLDGGVRYLDGTTTLAGVTSTDGTQVPAPSRSRSVESTSQIASTAETFSSQRSEQKAGPSGNLGKNPMPEKPSDIADEATPSNFDSRTGYFRAFVKISNGKKVSAGKLRQHLAQFGPLGPYMSLSPDDGKMHSAYAEFKTYEGFQRAQAAGRHALGDVEVRIVARDAHNTHSNGNYPPFTGAGNGPPMPPSPAPTYGAAGPSLRAPRFGGHGGFAGRGKVVSQGLRPSQLRPISTSPQTPSNPGTTSNFSPLPAGSPRAPSSPSYGYTAGSREVLRDGTKFRGVRRPSNQITTEERARLFDSIGHRRGIPGPQPLSPLNPDFDHNAQQATTAAMTVPDLSDDNVVDHYTSHVDATSTLASTAANLPEYQQAYANNPGPQPSAVSPSPGFGDDSAQHTQTAQTSSNTETSNSNSGQRQQQQQQTSETNPSSSQQQTQQSQQTETRPTLNGLDNSEDAFKDDCPIHSPDPCDCGQKFPDCAWPYPCTCNRPSCNPQPPSTALAPAGATTSPPPQSMQSAQGTQGTQGTPPGGYFVIQKRTKGIAIMTPQGEEKVFRREDGVGRGKGKDN</sequence>
<reference evidence="2 3" key="1">
    <citation type="submission" date="2019-07" db="EMBL/GenBank/DDBJ databases">
        <title>Finished genome of Venturia effusa.</title>
        <authorList>
            <person name="Young C.A."/>
            <person name="Cox M.P."/>
            <person name="Ganley A.R.D."/>
            <person name="David W.J."/>
        </authorList>
    </citation>
    <scope>NUCLEOTIDE SEQUENCE [LARGE SCALE GENOMIC DNA]</scope>
    <source>
        <strain evidence="3">albino</strain>
    </source>
</reference>
<dbReference type="OrthoDB" id="10503179at2759"/>
<dbReference type="EMBL" id="CP042197">
    <property type="protein sequence ID" value="QDS75533.1"/>
    <property type="molecule type" value="Genomic_DNA"/>
</dbReference>
<feature type="compositionally biased region" description="Low complexity" evidence="1">
    <location>
        <begin position="466"/>
        <end position="515"/>
    </location>
</feature>
<dbReference type="Proteomes" id="UP000316270">
    <property type="component" value="Chromosome 13"/>
</dbReference>
<accession>A0A517LIS0</accession>
<evidence type="ECO:0000313" key="3">
    <source>
        <dbReference type="Proteomes" id="UP000316270"/>
    </source>
</evidence>
<proteinExistence type="predicted"/>
<feature type="region of interest" description="Disordered" evidence="1">
    <location>
        <begin position="238"/>
        <end position="407"/>
    </location>
</feature>
<feature type="compositionally biased region" description="Low complexity" evidence="1">
    <location>
        <begin position="263"/>
        <end position="277"/>
    </location>
</feature>
<feature type="compositionally biased region" description="Polar residues" evidence="1">
    <location>
        <begin position="100"/>
        <end position="121"/>
    </location>
</feature>
<evidence type="ECO:0000256" key="1">
    <source>
        <dbReference type="SAM" id="MobiDB-lite"/>
    </source>
</evidence>
<protein>
    <submittedName>
        <fullName evidence="2">Uncharacterized protein</fullName>
    </submittedName>
</protein>
<dbReference type="AlphaFoldDB" id="A0A517LIS0"/>
<keyword evidence="3" id="KW-1185">Reference proteome</keyword>
<gene>
    <name evidence="2" type="ORF">FKW77_005339</name>
</gene>
<feature type="compositionally biased region" description="Polar residues" evidence="1">
    <location>
        <begin position="300"/>
        <end position="318"/>
    </location>
</feature>
<feature type="region of interest" description="Disordered" evidence="1">
    <location>
        <begin position="561"/>
        <end position="601"/>
    </location>
</feature>
<feature type="region of interest" description="Disordered" evidence="1">
    <location>
        <begin position="87"/>
        <end position="151"/>
    </location>
</feature>
<feature type="compositionally biased region" description="Low complexity" evidence="1">
    <location>
        <begin position="319"/>
        <end position="333"/>
    </location>
</feature>